<protein>
    <submittedName>
        <fullName evidence="1">Uncharacterized protein</fullName>
    </submittedName>
</protein>
<proteinExistence type="predicted"/>
<comment type="caution">
    <text evidence="1">The sequence shown here is derived from an EMBL/GenBank/DDBJ whole genome shotgun (WGS) entry which is preliminary data.</text>
</comment>
<dbReference type="AlphaFoldDB" id="A0A645BQK0"/>
<evidence type="ECO:0000313" key="1">
    <source>
        <dbReference type="EMBL" id="MPM67398.1"/>
    </source>
</evidence>
<organism evidence="1">
    <name type="scientific">bioreactor metagenome</name>
    <dbReference type="NCBI Taxonomy" id="1076179"/>
    <lineage>
        <taxon>unclassified sequences</taxon>
        <taxon>metagenomes</taxon>
        <taxon>ecological metagenomes</taxon>
    </lineage>
</organism>
<gene>
    <name evidence="1" type="ORF">SDC9_114320</name>
</gene>
<dbReference type="EMBL" id="VSSQ01021665">
    <property type="protein sequence ID" value="MPM67398.1"/>
    <property type="molecule type" value="Genomic_DNA"/>
</dbReference>
<accession>A0A645BQK0</accession>
<reference evidence="1" key="1">
    <citation type="submission" date="2019-08" db="EMBL/GenBank/DDBJ databases">
        <authorList>
            <person name="Kucharzyk K."/>
            <person name="Murdoch R.W."/>
            <person name="Higgins S."/>
            <person name="Loffler F."/>
        </authorList>
    </citation>
    <scope>NUCLEOTIDE SEQUENCE</scope>
</reference>
<name>A0A645BQK0_9ZZZZ</name>
<dbReference type="SUPFAM" id="SSF53474">
    <property type="entry name" value="alpha/beta-Hydrolases"/>
    <property type="match status" value="1"/>
</dbReference>
<sequence>MGSRQGCRSAARTAGGIPFSILSGDIARLFGNDDLQFKGAGCEFLITVNGVLNTRSDAKQFNDAIAASPRYKHITSGNSVAAYNYTTYAGDFAQIIGDELGTISYPSIELASLVRKAVERAKVNQCQCYKIHVVAHSQGTSVFYNALPFIDQGIYPNIYYVGLGGERFASGMDGLGGNENYANKDDMIPYWANDGPWRWLGITGGGTWLPSTGGYGTSHPWKDYLSVFQ</sequence>
<dbReference type="InterPro" id="IPR029058">
    <property type="entry name" value="AB_hydrolase_fold"/>
</dbReference>